<proteinExistence type="predicted"/>
<gene>
    <name evidence="1" type="ORF">ACFFH7_08475</name>
</gene>
<evidence type="ECO:0000313" key="1">
    <source>
        <dbReference type="EMBL" id="MFC0541515.1"/>
    </source>
</evidence>
<evidence type="ECO:0000313" key="2">
    <source>
        <dbReference type="Proteomes" id="UP001589810"/>
    </source>
</evidence>
<dbReference type="EMBL" id="JBHLUD010000002">
    <property type="protein sequence ID" value="MFC0541515.1"/>
    <property type="molecule type" value="Genomic_DNA"/>
</dbReference>
<organism evidence="1 2">
    <name type="scientific">Kutzneria chonburiensis</name>
    <dbReference type="NCBI Taxonomy" id="1483604"/>
    <lineage>
        <taxon>Bacteria</taxon>
        <taxon>Bacillati</taxon>
        <taxon>Actinomycetota</taxon>
        <taxon>Actinomycetes</taxon>
        <taxon>Pseudonocardiales</taxon>
        <taxon>Pseudonocardiaceae</taxon>
        <taxon>Kutzneria</taxon>
    </lineage>
</organism>
<accession>A0ABV6MNL8</accession>
<reference evidence="1 2" key="1">
    <citation type="submission" date="2024-09" db="EMBL/GenBank/DDBJ databases">
        <authorList>
            <person name="Sun Q."/>
            <person name="Mori K."/>
        </authorList>
    </citation>
    <scope>NUCLEOTIDE SEQUENCE [LARGE SCALE GENOMIC DNA]</scope>
    <source>
        <strain evidence="1 2">TBRC 1432</strain>
    </source>
</reference>
<keyword evidence="2" id="KW-1185">Reference proteome</keyword>
<sequence length="516" mass="54937">MVDVVQVNGQPVIDYMARDYESLLQAMRAQIPSRLGQWTDFENEADFGNVLLELFAHLGDILSYYQDRVANESFLGTARTRRSVIEHLRLIGYELGTAAPAAASLNVTVPASTGTVTITKGDAFATKSAKDRPAVRFEYTRDSPLVIDFGAIPAVGGRKTFTGLPVEEGRLIDSEVLGVSDGTPNQRFALTRAGVILTRLDSTQPAADVIVRAGLPGALIPWTRKESLAFSQATADFVVDVDESNRATVIFGDGVFGTIPPQGAQIVATYRTGGGLAGNVPAGSITTIVDAPALTLLGTVSVTNPGPATGGGEREDLAHAVQQAPAVFRSLRRAVTAADYEALARSYKGVGKVRAVGTAWNTVTLYVAPVGGGKVSDVLEAGLIGYFEDKRMLGQIVEVSDVDYVPIFVTAEIAVQSFAVPGDVVALVQRAAADLLAFDKVDFNQTVYLSKFYEESQSVPGVQFVNITEFRRGDQPTPVVEPHGRIVLGPNEVPIVPTDQNYVLGLKVVLVSQGGR</sequence>
<dbReference type="Proteomes" id="UP001589810">
    <property type="component" value="Unassembled WGS sequence"/>
</dbReference>
<comment type="caution">
    <text evidence="1">The sequence shown here is derived from an EMBL/GenBank/DDBJ whole genome shotgun (WGS) entry which is preliminary data.</text>
</comment>
<protein>
    <submittedName>
        <fullName evidence="1">Baseplate J/gp47 family protein</fullName>
    </submittedName>
</protein>
<dbReference type="RefSeq" id="WP_379793860.1">
    <property type="nucleotide sequence ID" value="NZ_JBHLUD010000002.1"/>
</dbReference>
<name>A0ABV6MNL8_9PSEU</name>